<dbReference type="EMBL" id="MFKW01000063">
    <property type="protein sequence ID" value="OGG49836.1"/>
    <property type="molecule type" value="Genomic_DNA"/>
</dbReference>
<evidence type="ECO:0000259" key="2">
    <source>
        <dbReference type="PROSITE" id="PS50164"/>
    </source>
</evidence>
<reference evidence="3 4" key="1">
    <citation type="journal article" date="2016" name="Nat. Commun.">
        <title>Thousands of microbial genomes shed light on interconnected biogeochemical processes in an aquifer system.</title>
        <authorList>
            <person name="Anantharaman K."/>
            <person name="Brown C.T."/>
            <person name="Hug L.A."/>
            <person name="Sharon I."/>
            <person name="Castelle C.J."/>
            <person name="Probst A.J."/>
            <person name="Thomas B.C."/>
            <person name="Singh A."/>
            <person name="Wilkins M.J."/>
            <person name="Karaoz U."/>
            <person name="Brodie E.L."/>
            <person name="Williams K.H."/>
            <person name="Hubbard S.S."/>
            <person name="Banfield J.F."/>
        </authorList>
    </citation>
    <scope>NUCLEOTIDE SEQUENCE [LARGE SCALE GENOMIC DNA]</scope>
</reference>
<dbReference type="InterPro" id="IPR000305">
    <property type="entry name" value="GIY-YIG_endonuc"/>
</dbReference>
<dbReference type="InterPro" id="IPR050190">
    <property type="entry name" value="UPF0213_domain"/>
</dbReference>
<gene>
    <name evidence="3" type="ORF">A2704_02675</name>
</gene>
<dbReference type="InterPro" id="IPR035901">
    <property type="entry name" value="GIY-YIG_endonuc_sf"/>
</dbReference>
<dbReference type="AlphaFoldDB" id="A0A1F6CKR0"/>
<name>A0A1F6CKR0_9BACT</name>
<dbReference type="Pfam" id="PF01541">
    <property type="entry name" value="GIY-YIG"/>
    <property type="match status" value="1"/>
</dbReference>
<dbReference type="SMART" id="SM00465">
    <property type="entry name" value="GIYc"/>
    <property type="match status" value="1"/>
</dbReference>
<dbReference type="PANTHER" id="PTHR34477:SF1">
    <property type="entry name" value="UPF0213 PROTEIN YHBQ"/>
    <property type="match status" value="1"/>
</dbReference>
<dbReference type="PROSITE" id="PS50164">
    <property type="entry name" value="GIY_YIG"/>
    <property type="match status" value="1"/>
</dbReference>
<accession>A0A1F6CKR0</accession>
<dbReference type="CDD" id="cd10456">
    <property type="entry name" value="GIY-YIG_UPF0213"/>
    <property type="match status" value="1"/>
</dbReference>
<comment type="similarity">
    <text evidence="1">Belongs to the UPF0213 family.</text>
</comment>
<protein>
    <recommendedName>
        <fullName evidence="2">GIY-YIG domain-containing protein</fullName>
    </recommendedName>
</protein>
<evidence type="ECO:0000313" key="4">
    <source>
        <dbReference type="Proteomes" id="UP000176445"/>
    </source>
</evidence>
<dbReference type="PANTHER" id="PTHR34477">
    <property type="entry name" value="UPF0213 PROTEIN YHBQ"/>
    <property type="match status" value="1"/>
</dbReference>
<dbReference type="Proteomes" id="UP000176445">
    <property type="component" value="Unassembled WGS sequence"/>
</dbReference>
<feature type="domain" description="GIY-YIG" evidence="2">
    <location>
        <begin position="1"/>
        <end position="77"/>
    </location>
</feature>
<comment type="caution">
    <text evidence="3">The sequence shown here is derived from an EMBL/GenBank/DDBJ whole genome shotgun (WGS) entry which is preliminary data.</text>
</comment>
<dbReference type="SUPFAM" id="SSF82771">
    <property type="entry name" value="GIY-YIG endonuclease"/>
    <property type="match status" value="1"/>
</dbReference>
<proteinExistence type="inferred from homology"/>
<organism evidence="3 4">
    <name type="scientific">Candidatus Kaiserbacteria bacterium RIFCSPHIGHO2_01_FULL_54_36b</name>
    <dbReference type="NCBI Taxonomy" id="1798483"/>
    <lineage>
        <taxon>Bacteria</taxon>
        <taxon>Candidatus Kaiseribacteriota</taxon>
    </lineage>
</organism>
<sequence length="84" mass="9951">MEWYVYIARARTKNYYVGISPDPRERIALHNSGKGSQMAKQQGPFTLVYISTQFSNKSQARKREIQLKKWSREKKEKLINGEWT</sequence>
<evidence type="ECO:0000313" key="3">
    <source>
        <dbReference type="EMBL" id="OGG49836.1"/>
    </source>
</evidence>
<dbReference type="Gene3D" id="3.40.1440.10">
    <property type="entry name" value="GIY-YIG endonuclease"/>
    <property type="match status" value="1"/>
</dbReference>
<evidence type="ECO:0000256" key="1">
    <source>
        <dbReference type="ARBA" id="ARBA00007435"/>
    </source>
</evidence>